<dbReference type="EMBL" id="FOAB01000006">
    <property type="protein sequence ID" value="SEL78734.1"/>
    <property type="molecule type" value="Genomic_DNA"/>
</dbReference>
<dbReference type="PANTHER" id="PTHR30535:SF34">
    <property type="entry name" value="MOLYBDATE-BINDING PROTEIN MOLA"/>
    <property type="match status" value="1"/>
</dbReference>
<evidence type="ECO:0000256" key="1">
    <source>
        <dbReference type="ARBA" id="ARBA00022729"/>
    </source>
</evidence>
<evidence type="ECO:0000259" key="2">
    <source>
        <dbReference type="PROSITE" id="PS50983"/>
    </source>
</evidence>
<feature type="domain" description="Fe/B12 periplasmic-binding" evidence="2">
    <location>
        <begin position="19"/>
        <end position="260"/>
    </location>
</feature>
<dbReference type="InterPro" id="IPR002491">
    <property type="entry name" value="ABC_transptr_periplasmic_BD"/>
</dbReference>
<accession>A0A1H7T3A7</accession>
<keyword evidence="1" id="KW-0732">Signal</keyword>
<dbReference type="PANTHER" id="PTHR30535">
    <property type="entry name" value="VITAMIN B12-BINDING PROTEIN"/>
    <property type="match status" value="1"/>
</dbReference>
<dbReference type="STRING" id="1038014.SAMN04487910_3252"/>
<keyword evidence="4" id="KW-1185">Reference proteome</keyword>
<dbReference type="Proteomes" id="UP000198521">
    <property type="component" value="Unassembled WGS sequence"/>
</dbReference>
<dbReference type="InterPro" id="IPR054828">
    <property type="entry name" value="Vit_B12_bind_prot"/>
</dbReference>
<dbReference type="Pfam" id="PF01497">
    <property type="entry name" value="Peripla_BP_2"/>
    <property type="match status" value="1"/>
</dbReference>
<evidence type="ECO:0000313" key="3">
    <source>
        <dbReference type="EMBL" id="SEL78734.1"/>
    </source>
</evidence>
<reference evidence="3 4" key="1">
    <citation type="submission" date="2016-10" db="EMBL/GenBank/DDBJ databases">
        <authorList>
            <person name="de Groot N.N."/>
        </authorList>
    </citation>
    <scope>NUCLEOTIDE SEQUENCE [LARGE SCALE GENOMIC DNA]</scope>
    <source>
        <strain evidence="3 4">DSM 25232</strain>
    </source>
</reference>
<dbReference type="RefSeq" id="WP_091410418.1">
    <property type="nucleotide sequence ID" value="NZ_FOAB01000006.1"/>
</dbReference>
<dbReference type="InterPro" id="IPR050902">
    <property type="entry name" value="ABC_Transporter_SBP"/>
</dbReference>
<proteinExistence type="predicted"/>
<name>A0A1H7T3A7_AQUAM</name>
<gene>
    <name evidence="3" type="ORF">SAMN04487910_3252</name>
</gene>
<dbReference type="OrthoDB" id="9816357at2"/>
<dbReference type="Gene3D" id="3.40.50.1980">
    <property type="entry name" value="Nitrogenase molybdenum iron protein domain"/>
    <property type="match status" value="2"/>
</dbReference>
<dbReference type="PROSITE" id="PS50983">
    <property type="entry name" value="FE_B12_PBP"/>
    <property type="match status" value="1"/>
</dbReference>
<evidence type="ECO:0000313" key="4">
    <source>
        <dbReference type="Proteomes" id="UP000198521"/>
    </source>
</evidence>
<dbReference type="NCBIfam" id="NF038402">
    <property type="entry name" value="TroA_like"/>
    <property type="match status" value="1"/>
</dbReference>
<dbReference type="AlphaFoldDB" id="A0A1H7T3A7"/>
<dbReference type="SUPFAM" id="SSF53807">
    <property type="entry name" value="Helical backbone' metal receptor"/>
    <property type="match status" value="1"/>
</dbReference>
<sequence length="260" mass="30082">MIYKDQLDRKIELDSTPVRVVSLVPSQTELLVDLGLSDVIVGVTKFCVHPNTIRKEKTIVGGTKNIHLHRIKELKPDIVLCNKEENTKEIVETLQEYYPVHVSDIATIEESLELISQYGEIFNRRDNAKNLIDKIKIEFKGFSEFTKDKPKKTVAYFIWRKPWMVAGKGTFIHHLLEINNFVNVFGDQERYPTILDEGLMKLSNLDLILLSSEPFPFSEEHQKEMDKVISGTKIVLVDGEYFSWYGSRLAKAFSYFRSLH</sequence>
<dbReference type="GO" id="GO:0071281">
    <property type="term" value="P:cellular response to iron ion"/>
    <property type="evidence" value="ECO:0007669"/>
    <property type="project" value="TreeGrafter"/>
</dbReference>
<organism evidence="3 4">
    <name type="scientific">Aquimarina amphilecti</name>
    <dbReference type="NCBI Taxonomy" id="1038014"/>
    <lineage>
        <taxon>Bacteria</taxon>
        <taxon>Pseudomonadati</taxon>
        <taxon>Bacteroidota</taxon>
        <taxon>Flavobacteriia</taxon>
        <taxon>Flavobacteriales</taxon>
        <taxon>Flavobacteriaceae</taxon>
        <taxon>Aquimarina</taxon>
    </lineage>
</organism>
<protein>
    <submittedName>
        <fullName evidence="3">ABC-type Fe3+-hydroxamate transport system, substrate-binding protein</fullName>
    </submittedName>
</protein>